<dbReference type="InterPro" id="IPR035994">
    <property type="entry name" value="Nucleoside_phosphorylase_sf"/>
</dbReference>
<proteinExistence type="predicted"/>
<dbReference type="SUPFAM" id="SSF53167">
    <property type="entry name" value="Purine and uridine phosphorylases"/>
    <property type="match status" value="1"/>
</dbReference>
<reference evidence="1" key="1">
    <citation type="submission" date="2015-10" db="EMBL/GenBank/DDBJ databases">
        <title>Description of Candidatus Tenderia electrophaga gen. nov, sp. nov., an Uncultivated Electroautotroph from a Biocathode Enrichment.</title>
        <authorList>
            <person name="Eddie B.J."/>
            <person name="Malanoski A.P."/>
            <person name="Wang Z."/>
            <person name="Hall R.J."/>
            <person name="Oh S.D."/>
            <person name="Heiner C."/>
            <person name="Lin B."/>
            <person name="Strycharz-Glaven S.M."/>
        </authorList>
    </citation>
    <scope>NUCLEOTIDE SEQUENCE [LARGE SCALE GENOMIC DNA]</scope>
    <source>
        <strain evidence="1">NRL1</strain>
    </source>
</reference>
<dbReference type="GO" id="GO:0042601">
    <property type="term" value="C:endospore-forming forespore"/>
    <property type="evidence" value="ECO:0007669"/>
    <property type="project" value="TreeGrafter"/>
</dbReference>
<name>A0A0S2TAP1_9GAMM</name>
<dbReference type="PANTHER" id="PTHR37822:SF2">
    <property type="entry name" value="SPORE PHOTOPRODUCT LYASE"/>
    <property type="match status" value="1"/>
</dbReference>
<dbReference type="KEGG" id="tee:Tel_03170"/>
<evidence type="ECO:0008006" key="3">
    <source>
        <dbReference type="Google" id="ProtNLM"/>
    </source>
</evidence>
<protein>
    <recommendedName>
        <fullName evidence="3">Nucleoside phosphorylase domain-containing protein</fullName>
    </recommendedName>
</protein>
<organism evidence="1 2">
    <name type="scientific">Candidatus Tenderia electrophaga</name>
    <dbReference type="NCBI Taxonomy" id="1748243"/>
    <lineage>
        <taxon>Bacteria</taxon>
        <taxon>Pseudomonadati</taxon>
        <taxon>Pseudomonadota</taxon>
        <taxon>Gammaproteobacteria</taxon>
        <taxon>Candidatus Tenderiales</taxon>
        <taxon>Candidatus Tenderiaceae</taxon>
        <taxon>Candidatus Tenderia</taxon>
    </lineage>
</organism>
<dbReference type="GO" id="GO:0003913">
    <property type="term" value="F:DNA photolyase activity"/>
    <property type="evidence" value="ECO:0007669"/>
    <property type="project" value="TreeGrafter"/>
</dbReference>
<gene>
    <name evidence="1" type="ORF">Tel_03170</name>
</gene>
<dbReference type="AlphaFoldDB" id="A0A0S2TAP1"/>
<keyword evidence="2" id="KW-1185">Reference proteome</keyword>
<evidence type="ECO:0000313" key="1">
    <source>
        <dbReference type="EMBL" id="ALP52226.1"/>
    </source>
</evidence>
<dbReference type="InterPro" id="IPR049539">
    <property type="entry name" value="SPL"/>
</dbReference>
<evidence type="ECO:0000313" key="2">
    <source>
        <dbReference type="Proteomes" id="UP000055136"/>
    </source>
</evidence>
<dbReference type="STRING" id="1748243.Tel_03170"/>
<dbReference type="EMBL" id="CP013099">
    <property type="protein sequence ID" value="ALP52226.1"/>
    <property type="molecule type" value="Genomic_DNA"/>
</dbReference>
<accession>A0A0S2TAP1</accession>
<dbReference type="GO" id="GO:0051539">
    <property type="term" value="F:4 iron, 4 sulfur cluster binding"/>
    <property type="evidence" value="ECO:0007669"/>
    <property type="project" value="TreeGrafter"/>
</dbReference>
<dbReference type="Proteomes" id="UP000055136">
    <property type="component" value="Chromosome"/>
</dbReference>
<sequence>MIHLVTALPCEAKPLIRRYRLHGRQRENGFRIYENEQLRLIISGIGSCAAAAACAYLQGADPRARHVWINLGVAGHPHLDVGEAVLAHKLSDAASGNTWYPPLPFQPPCATVDLVSVAQAEHAYPDNSAYDMEAAGFYAAASRFNSHELVHVFKVISDNAAHPADQLTAVQVEALIDARLDCLDALLQTLTQLDQQLAEQQATAAIMDTFLQRWHFSVAQQHQLQRLLQRCQALGETRPDVEDFAGARNSRQVITALRQRIDAMPLSFAPA</sequence>
<dbReference type="GO" id="GO:1904047">
    <property type="term" value="F:S-adenosyl-L-methionine binding"/>
    <property type="evidence" value="ECO:0007669"/>
    <property type="project" value="TreeGrafter"/>
</dbReference>
<dbReference type="PANTHER" id="PTHR37822">
    <property type="entry name" value="SPORE PHOTOPRODUCT LYASE-RELATED"/>
    <property type="match status" value="1"/>
</dbReference>
<dbReference type="GO" id="GO:0009116">
    <property type="term" value="P:nucleoside metabolic process"/>
    <property type="evidence" value="ECO:0007669"/>
    <property type="project" value="InterPro"/>
</dbReference>
<dbReference type="Gene3D" id="3.40.50.1580">
    <property type="entry name" value="Nucleoside phosphorylase domain"/>
    <property type="match status" value="1"/>
</dbReference>